<feature type="active site" evidence="5">
    <location>
        <position position="170"/>
    </location>
</feature>
<comment type="caution">
    <text evidence="9">The sequence shown here is derived from an EMBL/GenBank/DDBJ whole genome shotgun (WGS) entry which is preliminary data.</text>
</comment>
<dbReference type="Gene3D" id="3.40.47.10">
    <property type="match status" value="1"/>
</dbReference>
<dbReference type="UniPathway" id="UPA00094"/>
<feature type="active site" evidence="5">
    <location>
        <position position="374"/>
    </location>
</feature>
<evidence type="ECO:0000313" key="10">
    <source>
        <dbReference type="Proteomes" id="UP000283530"/>
    </source>
</evidence>
<sequence length="453" mass="50777">MELFLLTLALLFSSLLIKKIYEQRRNQNCYILDYTCFRPSDDCELNTDICGDIVKGHKNLGIDDFKFLLKIILSSGIGERSYIPRNIISGKGLEEEHSSSLPEAISEMEEYFYSTLDELFSRSGISPPQIDVLVVNVSMFSPSPSLSARIVNRYKMREDIKVYNLSGMGCGASLISVDIVQNIFKRHKKMLGVVVASESMGPNWYAGNEKTMLVSNCLFRSGSCSILLTNNPELKHRAKFRLKCMVRTHLGSNDEAYQCAMQREDDMGRVGFHIGKNLPKAASLAMYENLKALAPKVLPIKELVRYLVSTLVQKNDNKGAPSASGSVQVNFKAGIDHFCVHPGGAAVVTGVGKSLGLSEHDLEPARMTLHRFGNTSASGLWYVLGYMEAKRRLRKRDRVMMIGFGSGFMCDSCVWEVVGDLHDRNVWKDCIDEYPPQTLVNPYLEKFGYINEL</sequence>
<feature type="signal peptide" evidence="6">
    <location>
        <begin position="1"/>
        <end position="17"/>
    </location>
</feature>
<evidence type="ECO:0000256" key="1">
    <source>
        <dbReference type="ARBA" id="ARBA00005531"/>
    </source>
</evidence>
<dbReference type="EMBL" id="QPKB01000012">
    <property type="protein sequence ID" value="RWR96581.1"/>
    <property type="molecule type" value="Genomic_DNA"/>
</dbReference>
<evidence type="ECO:0000256" key="3">
    <source>
        <dbReference type="ARBA" id="ARBA00023315"/>
    </source>
</evidence>
<feature type="domain" description="FAE" evidence="7">
    <location>
        <begin position="22"/>
        <end position="314"/>
    </location>
</feature>
<keyword evidence="10" id="KW-1185">Reference proteome</keyword>
<dbReference type="PANTHER" id="PTHR31561">
    <property type="entry name" value="3-KETOACYL-COA SYNTHASE"/>
    <property type="match status" value="1"/>
</dbReference>
<gene>
    <name evidence="9" type="ORF">CKAN_02597500</name>
</gene>
<evidence type="ECO:0000256" key="2">
    <source>
        <dbReference type="ARBA" id="ARBA00022679"/>
    </source>
</evidence>
<proteinExistence type="inferred from homology"/>
<protein>
    <recommendedName>
        <fullName evidence="4">3-ketoacyl-CoA synthase</fullName>
        <ecNumber evidence="4">2.3.1.-</ecNumber>
    </recommendedName>
</protein>
<reference evidence="9 10" key="1">
    <citation type="journal article" date="2019" name="Nat. Plants">
        <title>Stout camphor tree genome fills gaps in understanding of flowering plant genome evolution.</title>
        <authorList>
            <person name="Chaw S.M."/>
            <person name="Liu Y.C."/>
            <person name="Wu Y.W."/>
            <person name="Wang H.Y."/>
            <person name="Lin C.I."/>
            <person name="Wu C.S."/>
            <person name="Ke H.M."/>
            <person name="Chang L.Y."/>
            <person name="Hsu C.Y."/>
            <person name="Yang H.T."/>
            <person name="Sudianto E."/>
            <person name="Hsu M.H."/>
            <person name="Wu K.P."/>
            <person name="Wang L.N."/>
            <person name="Leebens-Mack J.H."/>
            <person name="Tsai I.J."/>
        </authorList>
    </citation>
    <scope>NUCLEOTIDE SEQUENCE [LARGE SCALE GENOMIC DNA]</scope>
    <source>
        <strain evidence="10">cv. Chaw 1501</strain>
        <tissue evidence="9">Young leaves</tissue>
    </source>
</reference>
<comment type="pathway">
    <text evidence="4">Lipid metabolism; fatty acid biosynthesis.</text>
</comment>
<evidence type="ECO:0000259" key="7">
    <source>
        <dbReference type="Pfam" id="PF08392"/>
    </source>
</evidence>
<dbReference type="AlphaFoldDB" id="A0A3S3NJU9"/>
<evidence type="ECO:0000256" key="5">
    <source>
        <dbReference type="PIRSR" id="PIRSR036417-1"/>
    </source>
</evidence>
<dbReference type="GO" id="GO:0006633">
    <property type="term" value="P:fatty acid biosynthetic process"/>
    <property type="evidence" value="ECO:0007669"/>
    <property type="project" value="UniProtKB-UniPathway"/>
</dbReference>
<feature type="chain" id="PRO_5018733568" description="3-ketoacyl-CoA synthase" evidence="6">
    <location>
        <begin position="18"/>
        <end position="453"/>
    </location>
</feature>
<keyword evidence="3 4" id="KW-0012">Acyltransferase</keyword>
<feature type="active site" evidence="5">
    <location>
        <position position="337"/>
    </location>
</feature>
<evidence type="ECO:0000256" key="6">
    <source>
        <dbReference type="SAM" id="SignalP"/>
    </source>
</evidence>
<dbReference type="OrthoDB" id="329835at2759"/>
<dbReference type="InterPro" id="IPR013747">
    <property type="entry name" value="ACP_syn_III_C"/>
</dbReference>
<dbReference type="GO" id="GO:0016747">
    <property type="term" value="F:acyltransferase activity, transferring groups other than amino-acyl groups"/>
    <property type="evidence" value="ECO:0007669"/>
    <property type="project" value="InterPro"/>
</dbReference>
<evidence type="ECO:0000313" key="9">
    <source>
        <dbReference type="EMBL" id="RWR96581.1"/>
    </source>
</evidence>
<feature type="active site" evidence="5">
    <location>
        <position position="341"/>
    </location>
</feature>
<dbReference type="GO" id="GO:0016020">
    <property type="term" value="C:membrane"/>
    <property type="evidence" value="ECO:0007669"/>
    <property type="project" value="InterPro"/>
</dbReference>
<dbReference type="Pfam" id="PF08541">
    <property type="entry name" value="ACP_syn_III_C"/>
    <property type="match status" value="1"/>
</dbReference>
<feature type="domain" description="Beta-ketoacyl-[acyl-carrier-protein] synthase III C-terminal" evidence="8">
    <location>
        <begin position="334"/>
        <end position="416"/>
    </location>
</feature>
<keyword evidence="6" id="KW-0732">Signal</keyword>
<comment type="similarity">
    <text evidence="1 4">Belongs to the thiolase-like superfamily. Chalcone/stilbene synthases family.</text>
</comment>
<dbReference type="Proteomes" id="UP000283530">
    <property type="component" value="Unassembled WGS sequence"/>
</dbReference>
<dbReference type="STRING" id="337451.A0A3S3NJU9"/>
<feature type="active site" evidence="5">
    <location>
        <position position="370"/>
    </location>
</feature>
<dbReference type="EC" id="2.3.1.-" evidence="4"/>
<evidence type="ECO:0000259" key="8">
    <source>
        <dbReference type="Pfam" id="PF08541"/>
    </source>
</evidence>
<evidence type="ECO:0000256" key="4">
    <source>
        <dbReference type="PIRNR" id="PIRNR036417"/>
    </source>
</evidence>
<dbReference type="CDD" id="cd00831">
    <property type="entry name" value="CHS_like"/>
    <property type="match status" value="1"/>
</dbReference>
<dbReference type="InterPro" id="IPR013601">
    <property type="entry name" value="FAE1_typ3_polyketide_synth"/>
</dbReference>
<organism evidence="9 10">
    <name type="scientific">Cinnamomum micranthum f. kanehirae</name>
    <dbReference type="NCBI Taxonomy" id="337451"/>
    <lineage>
        <taxon>Eukaryota</taxon>
        <taxon>Viridiplantae</taxon>
        <taxon>Streptophyta</taxon>
        <taxon>Embryophyta</taxon>
        <taxon>Tracheophyta</taxon>
        <taxon>Spermatophyta</taxon>
        <taxon>Magnoliopsida</taxon>
        <taxon>Magnoliidae</taxon>
        <taxon>Laurales</taxon>
        <taxon>Lauraceae</taxon>
        <taxon>Cinnamomum</taxon>
    </lineage>
</organism>
<dbReference type="PIRSF" id="PIRSF036417">
    <property type="entry name" value="3-ktacl-CoA_syn"/>
    <property type="match status" value="1"/>
</dbReference>
<name>A0A3S3NJU9_9MAGN</name>
<feature type="active site" evidence="5">
    <location>
        <position position="249"/>
    </location>
</feature>
<dbReference type="SUPFAM" id="SSF53901">
    <property type="entry name" value="Thiolase-like"/>
    <property type="match status" value="2"/>
</dbReference>
<keyword evidence="2 4" id="KW-0808">Transferase</keyword>
<dbReference type="InterPro" id="IPR016039">
    <property type="entry name" value="Thiolase-like"/>
</dbReference>
<accession>A0A3S3NJU9</accession>
<dbReference type="Pfam" id="PF08392">
    <property type="entry name" value="FAE1_CUT1_RppA"/>
    <property type="match status" value="1"/>
</dbReference>
<dbReference type="InterPro" id="IPR012392">
    <property type="entry name" value="3-ktacl-CoA_syn"/>
</dbReference>